<dbReference type="GO" id="GO:0016020">
    <property type="term" value="C:membrane"/>
    <property type="evidence" value="ECO:0007669"/>
    <property type="project" value="UniProtKB-SubCell"/>
</dbReference>
<evidence type="ECO:0000313" key="7">
    <source>
        <dbReference type="Proteomes" id="UP000599312"/>
    </source>
</evidence>
<evidence type="ECO:0000256" key="1">
    <source>
        <dbReference type="ARBA" id="ARBA00004141"/>
    </source>
</evidence>
<protein>
    <submittedName>
        <fullName evidence="6">SemiSWEET transporter</fullName>
    </submittedName>
</protein>
<keyword evidence="4 5" id="KW-0472">Membrane</keyword>
<dbReference type="NCBIfam" id="NF037968">
    <property type="entry name" value="SemiSWEET_2"/>
    <property type="match status" value="1"/>
</dbReference>
<feature type="transmembrane region" description="Helical" evidence="5">
    <location>
        <begin position="36"/>
        <end position="56"/>
    </location>
</feature>
<accession>A0A931FR97</accession>
<name>A0A931FR97_9HYPH</name>
<dbReference type="InterPro" id="IPR047662">
    <property type="entry name" value="SemiSWEET"/>
</dbReference>
<evidence type="ECO:0000313" key="6">
    <source>
        <dbReference type="EMBL" id="MBF9234308.1"/>
    </source>
</evidence>
<feature type="transmembrane region" description="Helical" evidence="5">
    <location>
        <begin position="62"/>
        <end position="81"/>
    </location>
</feature>
<dbReference type="GO" id="GO:0051119">
    <property type="term" value="F:sugar transmembrane transporter activity"/>
    <property type="evidence" value="ECO:0007669"/>
    <property type="project" value="InterPro"/>
</dbReference>
<evidence type="ECO:0000256" key="3">
    <source>
        <dbReference type="ARBA" id="ARBA00022989"/>
    </source>
</evidence>
<evidence type="ECO:0000256" key="2">
    <source>
        <dbReference type="ARBA" id="ARBA00022692"/>
    </source>
</evidence>
<organism evidence="6 7">
    <name type="scientific">Microvirga alba</name>
    <dbReference type="NCBI Taxonomy" id="2791025"/>
    <lineage>
        <taxon>Bacteria</taxon>
        <taxon>Pseudomonadati</taxon>
        <taxon>Pseudomonadota</taxon>
        <taxon>Alphaproteobacteria</taxon>
        <taxon>Hyphomicrobiales</taxon>
        <taxon>Methylobacteriaceae</taxon>
        <taxon>Microvirga</taxon>
    </lineage>
</organism>
<evidence type="ECO:0000256" key="4">
    <source>
        <dbReference type="ARBA" id="ARBA00023136"/>
    </source>
</evidence>
<proteinExistence type="predicted"/>
<dbReference type="Proteomes" id="UP000599312">
    <property type="component" value="Unassembled WGS sequence"/>
</dbReference>
<comment type="caution">
    <text evidence="6">The sequence shown here is derived from an EMBL/GenBank/DDBJ whole genome shotgun (WGS) entry which is preliminary data.</text>
</comment>
<reference evidence="6" key="1">
    <citation type="submission" date="2020-11" db="EMBL/GenBank/DDBJ databases">
        <authorList>
            <person name="Kim M.K."/>
        </authorList>
    </citation>
    <scope>NUCLEOTIDE SEQUENCE</scope>
    <source>
        <strain evidence="6">BT350</strain>
    </source>
</reference>
<sequence length="84" mass="9038">MSGLEILGFAAAIMTTVCWLPQALRTLRTKDTKALSLVTQSVLTVGVALWLFYGILVGDAPIILANSVTFILVALILAMKLRYG</sequence>
<gene>
    <name evidence="6" type="ORF">I2H38_13085</name>
</gene>
<dbReference type="EMBL" id="JADQDO010000006">
    <property type="protein sequence ID" value="MBF9234308.1"/>
    <property type="molecule type" value="Genomic_DNA"/>
</dbReference>
<keyword evidence="3 5" id="KW-1133">Transmembrane helix</keyword>
<dbReference type="Pfam" id="PF04193">
    <property type="entry name" value="PQ-loop"/>
    <property type="match status" value="1"/>
</dbReference>
<dbReference type="AlphaFoldDB" id="A0A931FR97"/>
<dbReference type="InterPro" id="IPR006603">
    <property type="entry name" value="PQ-loop_rpt"/>
</dbReference>
<feature type="transmembrane region" description="Helical" evidence="5">
    <location>
        <begin position="6"/>
        <end position="24"/>
    </location>
</feature>
<dbReference type="Gene3D" id="1.20.1280.290">
    <property type="match status" value="1"/>
</dbReference>
<keyword evidence="2 5" id="KW-0812">Transmembrane</keyword>
<comment type="subcellular location">
    <subcellularLocation>
        <location evidence="1">Membrane</location>
        <topology evidence="1">Multi-pass membrane protein</topology>
    </subcellularLocation>
</comment>
<evidence type="ECO:0000256" key="5">
    <source>
        <dbReference type="SAM" id="Phobius"/>
    </source>
</evidence>
<dbReference type="RefSeq" id="WP_196272303.1">
    <property type="nucleotide sequence ID" value="NZ_JADQDO010000006.1"/>
</dbReference>
<keyword evidence="7" id="KW-1185">Reference proteome</keyword>